<gene>
    <name evidence="3" type="ORF">CVLEPA_LOCUS1158</name>
</gene>
<feature type="coiled-coil region" evidence="1">
    <location>
        <begin position="67"/>
        <end position="167"/>
    </location>
</feature>
<evidence type="ECO:0000313" key="3">
    <source>
        <dbReference type="EMBL" id="CAK8672170.1"/>
    </source>
</evidence>
<feature type="coiled-coil region" evidence="1">
    <location>
        <begin position="562"/>
        <end position="600"/>
    </location>
</feature>
<evidence type="ECO:0000256" key="2">
    <source>
        <dbReference type="SAM" id="MobiDB-lite"/>
    </source>
</evidence>
<dbReference type="PANTHER" id="PTHR31935">
    <property type="entry name" value="COILED-COIL DOMAIN-CONTAINING PROTEIN 13"/>
    <property type="match status" value="1"/>
</dbReference>
<reference evidence="3 4" key="1">
    <citation type="submission" date="2024-02" db="EMBL/GenBank/DDBJ databases">
        <authorList>
            <person name="Daric V."/>
            <person name="Darras S."/>
        </authorList>
    </citation>
    <scope>NUCLEOTIDE SEQUENCE [LARGE SCALE GENOMIC DNA]</scope>
</reference>
<feature type="compositionally biased region" description="Polar residues" evidence="2">
    <location>
        <begin position="452"/>
        <end position="475"/>
    </location>
</feature>
<proteinExistence type="predicted"/>
<keyword evidence="1" id="KW-0175">Coiled coil</keyword>
<protein>
    <recommendedName>
        <fullName evidence="5">Coiled-coil domain-containing protein 13</fullName>
    </recommendedName>
</protein>
<evidence type="ECO:0000256" key="1">
    <source>
        <dbReference type="SAM" id="Coils"/>
    </source>
</evidence>
<feature type="region of interest" description="Disordered" evidence="2">
    <location>
        <begin position="452"/>
        <end position="477"/>
    </location>
</feature>
<dbReference type="Proteomes" id="UP001642483">
    <property type="component" value="Unassembled WGS sequence"/>
</dbReference>
<organism evidence="3 4">
    <name type="scientific">Clavelina lepadiformis</name>
    <name type="common">Light-bulb sea squirt</name>
    <name type="synonym">Ascidia lepadiformis</name>
    <dbReference type="NCBI Taxonomy" id="159417"/>
    <lineage>
        <taxon>Eukaryota</taxon>
        <taxon>Metazoa</taxon>
        <taxon>Chordata</taxon>
        <taxon>Tunicata</taxon>
        <taxon>Ascidiacea</taxon>
        <taxon>Aplousobranchia</taxon>
        <taxon>Clavelinidae</taxon>
        <taxon>Clavelina</taxon>
    </lineage>
</organism>
<keyword evidence="4" id="KW-1185">Reference proteome</keyword>
<evidence type="ECO:0008006" key="5">
    <source>
        <dbReference type="Google" id="ProtNLM"/>
    </source>
</evidence>
<feature type="region of interest" description="Disordered" evidence="2">
    <location>
        <begin position="26"/>
        <end position="51"/>
    </location>
</feature>
<name>A0ABP0EXH9_CLALP</name>
<feature type="coiled-coil region" evidence="1">
    <location>
        <begin position="398"/>
        <end position="439"/>
    </location>
</feature>
<feature type="coiled-coil region" evidence="1">
    <location>
        <begin position="261"/>
        <end position="337"/>
    </location>
</feature>
<comment type="caution">
    <text evidence="3">The sequence shown here is derived from an EMBL/GenBank/DDBJ whole genome shotgun (WGS) entry which is preliminary data.</text>
</comment>
<dbReference type="EMBL" id="CAWYQH010000001">
    <property type="protein sequence ID" value="CAK8672170.1"/>
    <property type="molecule type" value="Genomic_DNA"/>
</dbReference>
<accession>A0ABP0EXH9</accession>
<feature type="coiled-coil region" evidence="1">
    <location>
        <begin position="204"/>
        <end position="231"/>
    </location>
</feature>
<dbReference type="PANTHER" id="PTHR31935:SF1">
    <property type="entry name" value="COILED-COIL DOMAIN-CONTAINING PROTEIN 13"/>
    <property type="match status" value="1"/>
</dbReference>
<dbReference type="InterPro" id="IPR038929">
    <property type="entry name" value="CCDC13"/>
</dbReference>
<evidence type="ECO:0000313" key="4">
    <source>
        <dbReference type="Proteomes" id="UP001642483"/>
    </source>
</evidence>
<sequence>MDNATLQKQFLQLQDEQHKRLLKLKQKQASQSKRSNEMAKSNSSFGVSDDLNLDTSNVSASSTVGLNVTLEAANTSMREELRELQDETGRLRKSLAERDYEIKRLNKKIEKTEEEKRLLAGAGIASDSVSTKIVDLSKKNRDLTAQLEAEKSKCLRFQQKNLELERKLAYLPLGGTGEQARLAKASVMHQSLPGSLKSPNNEAMEELQDQLNQANLKTTEYRNQIQALKQDMKIALKVLSQETGENQANLQALLNSGGQGYRGRAQQVIALQNRIRELEQKLKADLDVNPKLDKNIARIKTMEITRREQADALKENLSKLQEQLSETNRKLEASKARSKVLTSEIKSQKSQIAMLTDKGTHDNELIATLMRQQESLQKMLERSSASHDSSTRAEIKINKELYDRKQQESAEITRLKQVLIEKEQRIRELEEQVNMSDSLDEDEHKPLAVFTSPSNSQHQIIDNQVSPPSSNSSGEVKQLQKRCIELKTLYDASETERQHLVKMVSSLNSRLEESAKKIEQGIGEVHEQKKKSTSLELQIETLRSSLKSDGNATSQSEGVTPSKELQAQLLIQKDENNALKEALESTLRNKRNDITMYEEMTKQTKQVFIEALRSFTAKK</sequence>